<evidence type="ECO:0000313" key="3">
    <source>
        <dbReference type="Proteomes" id="UP000199496"/>
    </source>
</evidence>
<gene>
    <name evidence="2" type="ORF">SAMN05421693_10549</name>
</gene>
<organism evidence="2 3">
    <name type="scientific">Ectothiorhodospira magna</name>
    <dbReference type="NCBI Taxonomy" id="867345"/>
    <lineage>
        <taxon>Bacteria</taxon>
        <taxon>Pseudomonadati</taxon>
        <taxon>Pseudomonadota</taxon>
        <taxon>Gammaproteobacteria</taxon>
        <taxon>Chromatiales</taxon>
        <taxon>Ectothiorhodospiraceae</taxon>
        <taxon>Ectothiorhodospira</taxon>
    </lineage>
</organism>
<sequence>MKQEPGRRQLGIPVLQGGEDVKQLPTTREDHRIAWLAALAIAVHILEAAIPSPLPGVKPGLANVITVLVLMLFGWRMAVWVTVLRVLAGSLVIGTFLSPAFLLSAAGAGCSLAILGLAHRLAGTRLSPLGLCVLAALAHMTGQFLLAWWLFIPHPALLKLLPVLLTFALVFGLMSGTIAAVMYRQVSQPSALS</sequence>
<dbReference type="EMBL" id="FOFO01000005">
    <property type="protein sequence ID" value="SEP75593.1"/>
    <property type="molecule type" value="Genomic_DNA"/>
</dbReference>
<dbReference type="InterPro" id="IPR010898">
    <property type="entry name" value="Hpre_diP_synth_I"/>
</dbReference>
<accession>A0A1H9AGQ9</accession>
<dbReference type="Gene3D" id="1.10.1760.20">
    <property type="match status" value="1"/>
</dbReference>
<keyword evidence="3" id="KW-1185">Reference proteome</keyword>
<feature type="transmembrane region" description="Helical" evidence="1">
    <location>
        <begin position="96"/>
        <end position="117"/>
    </location>
</feature>
<dbReference type="InterPro" id="IPR014535">
    <property type="entry name" value="Hpre_diP_synt_I"/>
</dbReference>
<protein>
    <submittedName>
        <fullName evidence="2">Heptaprenyl diphosphate synthase</fullName>
    </submittedName>
</protein>
<evidence type="ECO:0000313" key="2">
    <source>
        <dbReference type="EMBL" id="SEP75593.1"/>
    </source>
</evidence>
<proteinExistence type="predicted"/>
<dbReference type="STRING" id="867345.SAMN05421693_10549"/>
<evidence type="ECO:0000256" key="1">
    <source>
        <dbReference type="SAM" id="Phobius"/>
    </source>
</evidence>
<name>A0A1H9AGQ9_9GAMM</name>
<feature type="transmembrane region" description="Helical" evidence="1">
    <location>
        <begin position="163"/>
        <end position="183"/>
    </location>
</feature>
<feature type="transmembrane region" description="Helical" evidence="1">
    <location>
        <begin position="33"/>
        <end position="50"/>
    </location>
</feature>
<dbReference type="Proteomes" id="UP000199496">
    <property type="component" value="Unassembled WGS sequence"/>
</dbReference>
<keyword evidence="1" id="KW-0472">Membrane</keyword>
<dbReference type="RefSeq" id="WP_238375829.1">
    <property type="nucleotide sequence ID" value="NZ_FOFO01000005.1"/>
</dbReference>
<keyword evidence="1" id="KW-0812">Transmembrane</keyword>
<dbReference type="AlphaFoldDB" id="A0A1H9AGQ9"/>
<feature type="transmembrane region" description="Helical" evidence="1">
    <location>
        <begin position="129"/>
        <end position="151"/>
    </location>
</feature>
<keyword evidence="1" id="KW-1133">Transmembrane helix</keyword>
<reference evidence="2 3" key="1">
    <citation type="submission" date="2016-10" db="EMBL/GenBank/DDBJ databases">
        <authorList>
            <person name="de Groot N.N."/>
        </authorList>
    </citation>
    <scope>NUCLEOTIDE SEQUENCE [LARGE SCALE GENOMIC DNA]</scope>
    <source>
        <strain evidence="2 3">B7-7</strain>
    </source>
</reference>
<dbReference type="Pfam" id="PF07456">
    <property type="entry name" value="Hpre_diP_synt_I"/>
    <property type="match status" value="1"/>
</dbReference>
<feature type="transmembrane region" description="Helical" evidence="1">
    <location>
        <begin position="62"/>
        <end position="84"/>
    </location>
</feature>
<dbReference type="PIRSF" id="PIRSF027391">
    <property type="entry name" value="Hpre_diP_synt_I"/>
    <property type="match status" value="1"/>
</dbReference>